<dbReference type="Proteomes" id="UP001286456">
    <property type="component" value="Unassembled WGS sequence"/>
</dbReference>
<evidence type="ECO:0008006" key="4">
    <source>
        <dbReference type="Google" id="ProtNLM"/>
    </source>
</evidence>
<evidence type="ECO:0000313" key="2">
    <source>
        <dbReference type="EMBL" id="KAK3320506.1"/>
    </source>
</evidence>
<dbReference type="AlphaFoldDB" id="A0AAE0M5S3"/>
<feature type="non-terminal residue" evidence="2">
    <location>
        <position position="71"/>
    </location>
</feature>
<evidence type="ECO:0000313" key="3">
    <source>
        <dbReference type="Proteomes" id="UP001286456"/>
    </source>
</evidence>
<accession>A0AAE0M5S3</accession>
<organism evidence="2 3">
    <name type="scientific">Cercophora scortea</name>
    <dbReference type="NCBI Taxonomy" id="314031"/>
    <lineage>
        <taxon>Eukaryota</taxon>
        <taxon>Fungi</taxon>
        <taxon>Dikarya</taxon>
        <taxon>Ascomycota</taxon>
        <taxon>Pezizomycotina</taxon>
        <taxon>Sordariomycetes</taxon>
        <taxon>Sordariomycetidae</taxon>
        <taxon>Sordariales</taxon>
        <taxon>Lasiosphaeriaceae</taxon>
        <taxon>Cercophora</taxon>
    </lineage>
</organism>
<reference evidence="2" key="2">
    <citation type="submission" date="2023-06" db="EMBL/GenBank/DDBJ databases">
        <authorList>
            <consortium name="Lawrence Berkeley National Laboratory"/>
            <person name="Haridas S."/>
            <person name="Hensen N."/>
            <person name="Bonometti L."/>
            <person name="Westerberg I."/>
            <person name="Brannstrom I.O."/>
            <person name="Guillou S."/>
            <person name="Cros-Aarteil S."/>
            <person name="Calhoun S."/>
            <person name="Kuo A."/>
            <person name="Mondo S."/>
            <person name="Pangilinan J."/>
            <person name="Riley R."/>
            <person name="Labutti K."/>
            <person name="Andreopoulos B."/>
            <person name="Lipzen A."/>
            <person name="Chen C."/>
            <person name="Yanf M."/>
            <person name="Daum C."/>
            <person name="Ng V."/>
            <person name="Clum A."/>
            <person name="Steindorff A."/>
            <person name="Ohm R."/>
            <person name="Martin F."/>
            <person name="Silar P."/>
            <person name="Natvig D."/>
            <person name="Lalanne C."/>
            <person name="Gautier V."/>
            <person name="Ament-Velasquez S.L."/>
            <person name="Kruys A."/>
            <person name="Hutchinson M.I."/>
            <person name="Powell A.J."/>
            <person name="Barry K."/>
            <person name="Miller A.N."/>
            <person name="Grigoriev I.V."/>
            <person name="Debuchy R."/>
            <person name="Gladieux P."/>
            <person name="Thoren M.H."/>
            <person name="Johannesson H."/>
        </authorList>
    </citation>
    <scope>NUCLEOTIDE SEQUENCE</scope>
    <source>
        <strain evidence="2">SMH4131-1</strain>
    </source>
</reference>
<keyword evidence="3" id="KW-1185">Reference proteome</keyword>
<gene>
    <name evidence="2" type="ORF">B0T19DRAFT_429761</name>
</gene>
<proteinExistence type="predicted"/>
<dbReference type="EMBL" id="JAUEPO010000005">
    <property type="protein sequence ID" value="KAK3320506.1"/>
    <property type="molecule type" value="Genomic_DNA"/>
</dbReference>
<reference evidence="2" key="1">
    <citation type="journal article" date="2023" name="Mol. Phylogenet. Evol.">
        <title>Genome-scale phylogeny and comparative genomics of the fungal order Sordariales.</title>
        <authorList>
            <person name="Hensen N."/>
            <person name="Bonometti L."/>
            <person name="Westerberg I."/>
            <person name="Brannstrom I.O."/>
            <person name="Guillou S."/>
            <person name="Cros-Aarteil S."/>
            <person name="Calhoun S."/>
            <person name="Haridas S."/>
            <person name="Kuo A."/>
            <person name="Mondo S."/>
            <person name="Pangilinan J."/>
            <person name="Riley R."/>
            <person name="LaButti K."/>
            <person name="Andreopoulos B."/>
            <person name="Lipzen A."/>
            <person name="Chen C."/>
            <person name="Yan M."/>
            <person name="Daum C."/>
            <person name="Ng V."/>
            <person name="Clum A."/>
            <person name="Steindorff A."/>
            <person name="Ohm R.A."/>
            <person name="Martin F."/>
            <person name="Silar P."/>
            <person name="Natvig D.O."/>
            <person name="Lalanne C."/>
            <person name="Gautier V."/>
            <person name="Ament-Velasquez S.L."/>
            <person name="Kruys A."/>
            <person name="Hutchinson M.I."/>
            <person name="Powell A.J."/>
            <person name="Barry K."/>
            <person name="Miller A.N."/>
            <person name="Grigoriev I.V."/>
            <person name="Debuchy R."/>
            <person name="Gladieux P."/>
            <person name="Hiltunen Thoren M."/>
            <person name="Johannesson H."/>
        </authorList>
    </citation>
    <scope>NUCLEOTIDE SEQUENCE</scope>
    <source>
        <strain evidence="2">SMH4131-1</strain>
    </source>
</reference>
<comment type="caution">
    <text evidence="2">The sequence shown here is derived from an EMBL/GenBank/DDBJ whole genome shotgun (WGS) entry which is preliminary data.</text>
</comment>
<protein>
    <recommendedName>
        <fullName evidence="4">Secreted protein</fullName>
    </recommendedName>
</protein>
<feature type="signal peptide" evidence="1">
    <location>
        <begin position="1"/>
        <end position="15"/>
    </location>
</feature>
<feature type="chain" id="PRO_5041922840" description="Secreted protein" evidence="1">
    <location>
        <begin position="16"/>
        <end position="71"/>
    </location>
</feature>
<keyword evidence="1" id="KW-0732">Signal</keyword>
<evidence type="ECO:0000256" key="1">
    <source>
        <dbReference type="SAM" id="SignalP"/>
    </source>
</evidence>
<sequence length="71" mass="8000">MALLFLSALCKHASAFDVAFLPIVVCNPQCYMDEMDSCPLCLEPHLLQFNKSTHSFTGARSRPREKGKKKK</sequence>
<name>A0AAE0M5S3_9PEZI</name>